<dbReference type="PANTHER" id="PTHR11669">
    <property type="entry name" value="REPLICATION FACTOR C / DNA POLYMERASE III GAMMA-TAU SUBUNIT"/>
    <property type="match status" value="1"/>
</dbReference>
<protein>
    <recommendedName>
        <fullName evidence="2">DNA polymerase III subunit delta'</fullName>
        <ecNumber evidence="1">2.7.7.7</ecNumber>
    </recommendedName>
</protein>
<dbReference type="Proteomes" id="UP000811545">
    <property type="component" value="Unassembled WGS sequence"/>
</dbReference>
<dbReference type="InterPro" id="IPR027417">
    <property type="entry name" value="P-loop_NTPase"/>
</dbReference>
<keyword evidence="5" id="KW-0235">DNA replication</keyword>
<evidence type="ECO:0000313" key="9">
    <source>
        <dbReference type="EMBL" id="MBT9144332.1"/>
    </source>
</evidence>
<dbReference type="PANTHER" id="PTHR11669:SF8">
    <property type="entry name" value="DNA POLYMERASE III SUBUNIT DELTA"/>
    <property type="match status" value="1"/>
</dbReference>
<dbReference type="GO" id="GO:0003887">
    <property type="term" value="F:DNA-directed DNA polymerase activity"/>
    <property type="evidence" value="ECO:0007669"/>
    <property type="project" value="UniProtKB-KW"/>
</dbReference>
<comment type="caution">
    <text evidence="9">The sequence shown here is derived from an EMBL/GenBank/DDBJ whole genome shotgun (WGS) entry which is preliminary data.</text>
</comment>
<dbReference type="Pfam" id="PF09115">
    <property type="entry name" value="DNApol3-delta_C"/>
    <property type="match status" value="1"/>
</dbReference>
<keyword evidence="3 9" id="KW-0808">Transferase</keyword>
<dbReference type="GO" id="GO:0006261">
    <property type="term" value="P:DNA-templated DNA replication"/>
    <property type="evidence" value="ECO:0007669"/>
    <property type="project" value="TreeGrafter"/>
</dbReference>
<gene>
    <name evidence="9" type="primary">dnaX_1</name>
    <name evidence="9" type="ORF">DDT42_00167</name>
</gene>
<dbReference type="GO" id="GO:0009360">
    <property type="term" value="C:DNA polymerase III complex"/>
    <property type="evidence" value="ECO:0007669"/>
    <property type="project" value="InterPro"/>
</dbReference>
<feature type="domain" description="DNA polymerase III delta subunit C-terminal" evidence="8">
    <location>
        <begin position="213"/>
        <end position="320"/>
    </location>
</feature>
<reference evidence="9 10" key="1">
    <citation type="journal article" date="2021" name="bioRxiv">
        <title>Unique metabolic strategies in Hadean analogues reveal hints for primordial physiology.</title>
        <authorList>
            <person name="Nobu M.K."/>
            <person name="Nakai R."/>
            <person name="Tamazawa S."/>
            <person name="Mori H."/>
            <person name="Toyoda A."/>
            <person name="Ijiri A."/>
            <person name="Suzuki S."/>
            <person name="Kurokawa K."/>
            <person name="Kamagata Y."/>
            <person name="Tamaki H."/>
        </authorList>
    </citation>
    <scope>NUCLEOTIDE SEQUENCE [LARGE SCALE GENOMIC DNA]</scope>
    <source>
        <strain evidence="9">BS525</strain>
    </source>
</reference>
<dbReference type="Pfam" id="PF13177">
    <property type="entry name" value="DNA_pol3_delta2"/>
    <property type="match status" value="1"/>
</dbReference>
<evidence type="ECO:0000256" key="5">
    <source>
        <dbReference type="ARBA" id="ARBA00022705"/>
    </source>
</evidence>
<evidence type="ECO:0000256" key="4">
    <source>
        <dbReference type="ARBA" id="ARBA00022695"/>
    </source>
</evidence>
<evidence type="ECO:0000256" key="3">
    <source>
        <dbReference type="ARBA" id="ARBA00022679"/>
    </source>
</evidence>
<dbReference type="AlphaFoldDB" id="A0A9E2BF30"/>
<dbReference type="InterPro" id="IPR015199">
    <property type="entry name" value="DNA_pol_III_delta_C"/>
</dbReference>
<accession>A0A9E2BF30</accession>
<dbReference type="InterPro" id="IPR050238">
    <property type="entry name" value="DNA_Rep/Repair_Clamp_Loader"/>
</dbReference>
<dbReference type="GO" id="GO:0003677">
    <property type="term" value="F:DNA binding"/>
    <property type="evidence" value="ECO:0007669"/>
    <property type="project" value="InterPro"/>
</dbReference>
<keyword evidence="4 9" id="KW-0548">Nucleotidyltransferase</keyword>
<evidence type="ECO:0000256" key="6">
    <source>
        <dbReference type="ARBA" id="ARBA00022932"/>
    </source>
</evidence>
<evidence type="ECO:0000256" key="2">
    <source>
        <dbReference type="ARBA" id="ARBA00014363"/>
    </source>
</evidence>
<name>A0A9E2BF30_PSYF1</name>
<dbReference type="EC" id="2.7.7.7" evidence="1"/>
<organism evidence="9 10">
    <name type="scientific">Psychracetigena formicireducens</name>
    <dbReference type="NCBI Taxonomy" id="2986056"/>
    <lineage>
        <taxon>Bacteria</taxon>
        <taxon>Bacillati</taxon>
        <taxon>Candidatus Lithacetigenota</taxon>
        <taxon>Candidatus Psychracetigena</taxon>
    </lineage>
</organism>
<dbReference type="SUPFAM" id="SSF52540">
    <property type="entry name" value="P-loop containing nucleoside triphosphate hydrolases"/>
    <property type="match status" value="1"/>
</dbReference>
<evidence type="ECO:0000313" key="10">
    <source>
        <dbReference type="Proteomes" id="UP000811545"/>
    </source>
</evidence>
<proteinExistence type="predicted"/>
<evidence type="ECO:0000259" key="8">
    <source>
        <dbReference type="Pfam" id="PF09115"/>
    </source>
</evidence>
<comment type="catalytic activity">
    <reaction evidence="7">
        <text>DNA(n) + a 2'-deoxyribonucleoside 5'-triphosphate = DNA(n+1) + diphosphate</text>
        <dbReference type="Rhea" id="RHEA:22508"/>
        <dbReference type="Rhea" id="RHEA-COMP:17339"/>
        <dbReference type="Rhea" id="RHEA-COMP:17340"/>
        <dbReference type="ChEBI" id="CHEBI:33019"/>
        <dbReference type="ChEBI" id="CHEBI:61560"/>
        <dbReference type="ChEBI" id="CHEBI:173112"/>
        <dbReference type="EC" id="2.7.7.7"/>
    </reaction>
</comment>
<sequence length="332" mass="37760">MSFENIIGQETAKKILQGFLKRKIFNRTFLFYGPQGIGKFTTALVFSQGINCLNLNDNNPCFNCRACLLIGNLKHPDLLVIDGSINANIKIEDSFKVHDFARTLPLEGKFKIVIIRDAHHFTTEAANNLLKILEDLPEYLTVILISSHPHLLLSTILSRAVKVQFFSLSQEQIELFLLGNYEITEGRAHLLSGLSLGSLGKAIDYISGDSFINMRKSVIDYLYFLKNNRLVDAFTNLGIQDKDSREESLKKLEILSLLVRDLLMYSAGYSHLMINIDLERDIKEICEGLDFEVIQECLSFIVSSIKSTTDYNVNPTLFWDKITIKIKDYIYA</sequence>
<dbReference type="EMBL" id="QLTW01000004">
    <property type="protein sequence ID" value="MBT9144332.1"/>
    <property type="molecule type" value="Genomic_DNA"/>
</dbReference>
<dbReference type="Gene3D" id="3.40.50.300">
    <property type="entry name" value="P-loop containing nucleotide triphosphate hydrolases"/>
    <property type="match status" value="1"/>
</dbReference>
<keyword evidence="6" id="KW-0239">DNA-directed DNA polymerase</keyword>
<evidence type="ECO:0000256" key="7">
    <source>
        <dbReference type="ARBA" id="ARBA00049244"/>
    </source>
</evidence>
<evidence type="ECO:0000256" key="1">
    <source>
        <dbReference type="ARBA" id="ARBA00012417"/>
    </source>
</evidence>